<proteinExistence type="predicted"/>
<feature type="transmembrane region" description="Helical" evidence="1">
    <location>
        <begin position="91"/>
        <end position="109"/>
    </location>
</feature>
<dbReference type="EMBL" id="HBHJ01029047">
    <property type="protein sequence ID" value="CAD9708239.1"/>
    <property type="molecule type" value="Transcribed_RNA"/>
</dbReference>
<dbReference type="AlphaFoldDB" id="A0A6U1CAX6"/>
<sequence>MEEVRGVARKAMALAAVGGAFGAGLAVYRGHSAAMYSVSIGGNYLVLAGTVLGMEKVVSYINGKSSMSTHAVSGFVGGGFLSGVFGGPRLVLPGAVLFAGIASAGYAGTNKIVEYL</sequence>
<keyword evidence="1" id="KW-1133">Transmembrane helix</keyword>
<keyword evidence="1" id="KW-0472">Membrane</keyword>
<name>A0A6U1CAX6_9STRA</name>
<gene>
    <name evidence="2" type="ORF">RMAR1173_LOCUS19229</name>
    <name evidence="3" type="ORF">RMAR1173_LOCUS19230</name>
</gene>
<keyword evidence="1" id="KW-0812">Transmembrane</keyword>
<feature type="transmembrane region" description="Helical" evidence="1">
    <location>
        <begin position="12"/>
        <end position="28"/>
    </location>
</feature>
<accession>A0A6U1CAX6</accession>
<evidence type="ECO:0000313" key="3">
    <source>
        <dbReference type="EMBL" id="CAD9708239.1"/>
    </source>
</evidence>
<evidence type="ECO:0000313" key="2">
    <source>
        <dbReference type="EMBL" id="CAD9708238.1"/>
    </source>
</evidence>
<reference evidence="3" key="1">
    <citation type="submission" date="2021-01" db="EMBL/GenBank/DDBJ databases">
        <authorList>
            <person name="Corre E."/>
            <person name="Pelletier E."/>
            <person name="Niang G."/>
            <person name="Scheremetjew M."/>
            <person name="Finn R."/>
            <person name="Kale V."/>
            <person name="Holt S."/>
            <person name="Cochrane G."/>
            <person name="Meng A."/>
            <person name="Brown T."/>
            <person name="Cohen L."/>
        </authorList>
    </citation>
    <scope>NUCLEOTIDE SEQUENCE</scope>
    <source>
        <strain evidence="3">CCMP1243</strain>
    </source>
</reference>
<evidence type="ECO:0000256" key="1">
    <source>
        <dbReference type="SAM" id="Phobius"/>
    </source>
</evidence>
<protein>
    <submittedName>
        <fullName evidence="3">Uncharacterized protein</fullName>
    </submittedName>
</protein>
<organism evidence="3">
    <name type="scientific">Rhizochromulina marina</name>
    <dbReference type="NCBI Taxonomy" id="1034831"/>
    <lineage>
        <taxon>Eukaryota</taxon>
        <taxon>Sar</taxon>
        <taxon>Stramenopiles</taxon>
        <taxon>Ochrophyta</taxon>
        <taxon>Dictyochophyceae</taxon>
        <taxon>Rhizochromulinales</taxon>
        <taxon>Rhizochromulina</taxon>
    </lineage>
</organism>
<dbReference type="EMBL" id="HBHJ01029046">
    <property type="protein sequence ID" value="CAD9708238.1"/>
    <property type="molecule type" value="Transcribed_RNA"/>
</dbReference>